<gene>
    <name evidence="9" type="ORF">UX85_C0011G0007</name>
</gene>
<dbReference type="InterPro" id="IPR027461">
    <property type="entry name" value="Carboxypeptidase_A_C_sf"/>
</dbReference>
<keyword evidence="3" id="KW-0645">Protease</keyword>
<dbReference type="GO" id="GO:0004180">
    <property type="term" value="F:carboxypeptidase activity"/>
    <property type="evidence" value="ECO:0007669"/>
    <property type="project" value="UniProtKB-KW"/>
</dbReference>
<evidence type="ECO:0000259" key="7">
    <source>
        <dbReference type="Pfam" id="PF02016"/>
    </source>
</evidence>
<accession>A0A0G1RTE6</accession>
<proteinExistence type="inferred from homology"/>
<organism evidence="9 10">
    <name type="scientific">Candidatus Beckwithbacteria bacterium GW2011_GWB1_47_15</name>
    <dbReference type="NCBI Taxonomy" id="1618371"/>
    <lineage>
        <taxon>Bacteria</taxon>
        <taxon>Candidatus Beckwithiibacteriota</taxon>
    </lineage>
</organism>
<dbReference type="Proteomes" id="UP000033860">
    <property type="component" value="Unassembled WGS sequence"/>
</dbReference>
<reference evidence="9 10" key="1">
    <citation type="journal article" date="2015" name="Nature">
        <title>rRNA introns, odd ribosomes, and small enigmatic genomes across a large radiation of phyla.</title>
        <authorList>
            <person name="Brown C.T."/>
            <person name="Hug L.A."/>
            <person name="Thomas B.C."/>
            <person name="Sharon I."/>
            <person name="Castelle C.J."/>
            <person name="Singh A."/>
            <person name="Wilkins M.J."/>
            <person name="Williams K.H."/>
            <person name="Banfield J.F."/>
        </authorList>
    </citation>
    <scope>NUCLEOTIDE SEQUENCE [LARGE SCALE GENOMIC DNA]</scope>
</reference>
<dbReference type="SUPFAM" id="SSF141986">
    <property type="entry name" value="LD-carboxypeptidase A C-terminal domain-like"/>
    <property type="match status" value="1"/>
</dbReference>
<feature type="active site" description="Nucleophile" evidence="6">
    <location>
        <position position="106"/>
    </location>
</feature>
<dbReference type="PANTHER" id="PTHR30237:SF2">
    <property type="entry name" value="MUREIN TETRAPEPTIDE CARBOXYPEPTIDASE"/>
    <property type="match status" value="1"/>
</dbReference>
<evidence type="ECO:0000256" key="1">
    <source>
        <dbReference type="ARBA" id="ARBA00010233"/>
    </source>
</evidence>
<feature type="domain" description="LD-carboxypeptidase C-terminal" evidence="8">
    <location>
        <begin position="173"/>
        <end position="289"/>
    </location>
</feature>
<evidence type="ECO:0000313" key="9">
    <source>
        <dbReference type="EMBL" id="KKU60432.1"/>
    </source>
</evidence>
<evidence type="ECO:0000256" key="2">
    <source>
        <dbReference type="ARBA" id="ARBA00022645"/>
    </source>
</evidence>
<dbReference type="InterPro" id="IPR027478">
    <property type="entry name" value="LdcA_N"/>
</dbReference>
<protein>
    <submittedName>
        <fullName evidence="9">Peptidase U61 LD-carboxypeptidase A</fullName>
    </submittedName>
</protein>
<keyword evidence="5" id="KW-0720">Serine protease</keyword>
<comment type="caution">
    <text evidence="9">The sequence shown here is derived from an EMBL/GenBank/DDBJ whole genome shotgun (WGS) entry which is preliminary data.</text>
</comment>
<dbReference type="InterPro" id="IPR003507">
    <property type="entry name" value="S66_fam"/>
</dbReference>
<dbReference type="CDD" id="cd07025">
    <property type="entry name" value="Peptidase_S66"/>
    <property type="match status" value="1"/>
</dbReference>
<dbReference type="GO" id="GO:0008236">
    <property type="term" value="F:serine-type peptidase activity"/>
    <property type="evidence" value="ECO:0007669"/>
    <property type="project" value="UniProtKB-KW"/>
</dbReference>
<evidence type="ECO:0000313" key="10">
    <source>
        <dbReference type="Proteomes" id="UP000033860"/>
    </source>
</evidence>
<comment type="similarity">
    <text evidence="1">Belongs to the peptidase S66 family.</text>
</comment>
<keyword evidence="2 9" id="KW-0121">Carboxypeptidase</keyword>
<feature type="domain" description="LD-carboxypeptidase N-terminal" evidence="7">
    <location>
        <begin position="6"/>
        <end position="126"/>
    </location>
</feature>
<evidence type="ECO:0000256" key="6">
    <source>
        <dbReference type="PIRSR" id="PIRSR028757-1"/>
    </source>
</evidence>
<keyword evidence="4" id="KW-0378">Hydrolase</keyword>
<dbReference type="PANTHER" id="PTHR30237">
    <property type="entry name" value="MURAMOYLTETRAPEPTIDE CARBOXYPEPTIDASE"/>
    <property type="match status" value="1"/>
</dbReference>
<feature type="active site" description="Charge relay system" evidence="6">
    <location>
        <position position="274"/>
    </location>
</feature>
<evidence type="ECO:0000256" key="5">
    <source>
        <dbReference type="ARBA" id="ARBA00022825"/>
    </source>
</evidence>
<dbReference type="GO" id="GO:0006508">
    <property type="term" value="P:proteolysis"/>
    <property type="evidence" value="ECO:0007669"/>
    <property type="project" value="UniProtKB-KW"/>
</dbReference>
<dbReference type="SUPFAM" id="SSF52317">
    <property type="entry name" value="Class I glutamine amidotransferase-like"/>
    <property type="match status" value="1"/>
</dbReference>
<dbReference type="Gene3D" id="3.40.50.10740">
    <property type="entry name" value="Class I glutamine amidotransferase-like"/>
    <property type="match status" value="1"/>
</dbReference>
<dbReference type="InterPro" id="IPR040449">
    <property type="entry name" value="Peptidase_S66_N"/>
</dbReference>
<name>A0A0G1RTE6_9BACT</name>
<feature type="active site" description="Charge relay system" evidence="6">
    <location>
        <position position="205"/>
    </location>
</feature>
<evidence type="ECO:0000256" key="3">
    <source>
        <dbReference type="ARBA" id="ARBA00022670"/>
    </source>
</evidence>
<dbReference type="InterPro" id="IPR040921">
    <property type="entry name" value="Peptidase_S66C"/>
</dbReference>
<evidence type="ECO:0000256" key="4">
    <source>
        <dbReference type="ARBA" id="ARBA00022801"/>
    </source>
</evidence>
<sequence length="291" mass="33372">MNKKHIYICSPSAPYDPKDFPATIKSNIRNLKKLGFEVTVSKHALDYHGNTSANITDRVSDLHEGFKNSKYDVVMALCGGWNSNEILPFLDYKLVKDNPKLFVGFSDMTTLGVNLWQKANIQTIYGHTLTKFDLNETENYAQFVNVINDINGFNGFTRKKINKKQVYRPGVMEGRLVGGCLAVLCWLLGTPYQLRVPEKEILFLEDDEETNGYYWQMYLAHLKQAEYFENISGLVLGKVSKKTKFNRGAKFKDILKIIFKDYKFPILINADIGHIENPICIPYGLKYRLSL</sequence>
<dbReference type="InterPro" id="IPR029062">
    <property type="entry name" value="Class_I_gatase-like"/>
</dbReference>
<dbReference type="Pfam" id="PF02016">
    <property type="entry name" value="Peptidase_S66"/>
    <property type="match status" value="1"/>
</dbReference>
<dbReference type="PIRSF" id="PIRSF028757">
    <property type="entry name" value="LD-carboxypeptidase"/>
    <property type="match status" value="1"/>
</dbReference>
<dbReference type="Pfam" id="PF17676">
    <property type="entry name" value="Peptidase_S66C"/>
    <property type="match status" value="1"/>
</dbReference>
<dbReference type="AlphaFoldDB" id="A0A0G1RTE6"/>
<dbReference type="EMBL" id="LCNT01000011">
    <property type="protein sequence ID" value="KKU60432.1"/>
    <property type="molecule type" value="Genomic_DNA"/>
</dbReference>
<dbReference type="Gene3D" id="3.50.30.60">
    <property type="entry name" value="LD-carboxypeptidase A C-terminal domain-like"/>
    <property type="match status" value="1"/>
</dbReference>
<evidence type="ECO:0000259" key="8">
    <source>
        <dbReference type="Pfam" id="PF17676"/>
    </source>
</evidence>